<dbReference type="AlphaFoldDB" id="A0A1L8CSS6"/>
<evidence type="ECO:0000313" key="4">
    <source>
        <dbReference type="Proteomes" id="UP000187485"/>
    </source>
</evidence>
<keyword evidence="4" id="KW-1185">Reference proteome</keyword>
<dbReference type="InterPro" id="IPR002878">
    <property type="entry name" value="ChsH2_C"/>
</dbReference>
<dbReference type="InterPro" id="IPR022002">
    <property type="entry name" value="ChsH2_Znr"/>
</dbReference>
<dbReference type="EMBL" id="BDJK01000006">
    <property type="protein sequence ID" value="GAV21980.1"/>
    <property type="molecule type" value="Genomic_DNA"/>
</dbReference>
<comment type="caution">
    <text evidence="3">The sequence shown here is derived from an EMBL/GenBank/DDBJ whole genome shotgun (WGS) entry which is preliminary data.</text>
</comment>
<dbReference type="PANTHER" id="PTHR34075">
    <property type="entry name" value="BLR3430 PROTEIN"/>
    <property type="match status" value="1"/>
</dbReference>
<dbReference type="STRING" id="870242.cpu_04900"/>
<gene>
    <name evidence="3" type="ORF">cpu_04900</name>
</gene>
<reference evidence="4" key="1">
    <citation type="submission" date="2016-12" db="EMBL/GenBank/DDBJ databases">
        <title>Draft Genome Sequences od Carboxydothermus pertinax and islandicus, Hydrogenogenic Carboxydotrophic Bacteria.</title>
        <authorList>
            <person name="Fukuyama Y."/>
            <person name="Ohmae K."/>
            <person name="Yoneda Y."/>
            <person name="Yoshida T."/>
            <person name="Sako Y."/>
        </authorList>
    </citation>
    <scope>NUCLEOTIDE SEQUENCE [LARGE SCALE GENOMIC DNA]</scope>
    <source>
        <strain evidence="4">Ug1</strain>
    </source>
</reference>
<dbReference type="Pfam" id="PF12172">
    <property type="entry name" value="zf-ChsH2"/>
    <property type="match status" value="1"/>
</dbReference>
<organism evidence="3 4">
    <name type="scientific">Carboxydothermus pertinax</name>
    <dbReference type="NCBI Taxonomy" id="870242"/>
    <lineage>
        <taxon>Bacteria</taxon>
        <taxon>Bacillati</taxon>
        <taxon>Bacillota</taxon>
        <taxon>Clostridia</taxon>
        <taxon>Thermoanaerobacterales</taxon>
        <taxon>Thermoanaerobacteraceae</taxon>
        <taxon>Carboxydothermus</taxon>
    </lineage>
</organism>
<proteinExistence type="predicted"/>
<dbReference type="OrthoDB" id="9785144at2"/>
<dbReference type="Pfam" id="PF01796">
    <property type="entry name" value="OB_ChsH2_C"/>
    <property type="match status" value="1"/>
</dbReference>
<sequence length="162" mass="18732">MANKNFKLPESEQTGTIVFNLDPLIIKHHYEIDYIHSYAQDTPFFRGLSEGKLLSTYCPSCGYKYGTPRAHCMHCGSPTEWFELPKEGYVHTYTTCYFGSEEFLKETPFHLILVEWPDVDTFFLGRLVGVKPGEIKIGMKVKARFKRLSQFKPTDVYFVPAE</sequence>
<evidence type="ECO:0000313" key="3">
    <source>
        <dbReference type="EMBL" id="GAV21980.1"/>
    </source>
</evidence>
<dbReference type="InterPro" id="IPR012340">
    <property type="entry name" value="NA-bd_OB-fold"/>
</dbReference>
<dbReference type="SUPFAM" id="SSF50249">
    <property type="entry name" value="Nucleic acid-binding proteins"/>
    <property type="match status" value="1"/>
</dbReference>
<feature type="domain" description="ChsH2 C-terminal OB-fold" evidence="1">
    <location>
        <begin position="81"/>
        <end position="146"/>
    </location>
</feature>
<dbReference type="RefSeq" id="WP_075858408.1">
    <property type="nucleotide sequence ID" value="NZ_BDJK01000006.1"/>
</dbReference>
<accession>A0A1L8CSS6</accession>
<evidence type="ECO:0000259" key="1">
    <source>
        <dbReference type="Pfam" id="PF01796"/>
    </source>
</evidence>
<dbReference type="PANTHER" id="PTHR34075:SF4">
    <property type="entry name" value="DUF35 DOMAIN-CONTAINING PROTEIN"/>
    <property type="match status" value="1"/>
</dbReference>
<feature type="domain" description="ChsH2 rubredoxin-like zinc ribbon" evidence="2">
    <location>
        <begin position="47"/>
        <end position="78"/>
    </location>
</feature>
<dbReference type="Proteomes" id="UP000187485">
    <property type="component" value="Unassembled WGS sequence"/>
</dbReference>
<protein>
    <submittedName>
        <fullName evidence="3">Nucleotide-binding protein</fullName>
    </submittedName>
</protein>
<name>A0A1L8CSS6_9THEO</name>
<dbReference type="InterPro" id="IPR052513">
    <property type="entry name" value="Thioester_dehydratase-like"/>
</dbReference>
<evidence type="ECO:0000259" key="2">
    <source>
        <dbReference type="Pfam" id="PF12172"/>
    </source>
</evidence>
<dbReference type="Gene3D" id="6.10.30.10">
    <property type="match status" value="1"/>
</dbReference>